<keyword evidence="2" id="KW-1185">Reference proteome</keyword>
<gene>
    <name evidence="1" type="ORF">FOF46_21315</name>
</gene>
<protein>
    <submittedName>
        <fullName evidence="1">Uncharacterized protein</fullName>
    </submittedName>
</protein>
<sequence length="739" mass="83882">MKPAKTILMMVLTISIFILYSSCKKDNYTPINDRDVLPDLSAVMKFLKKENYPENSSWHLFPGTEISHDSNTLKRLGLPVHGRWVRTYVNNIAHEFLTQAVDSTITQPLEFPPGSFIVKQNYRSDTISNRIISSDHSTLAAITVLYKPDPKYNYCATANLASYNGVDCYGGDWFYGFFFQKDIEDGKISDKSKDIQAHVSAFCVNCHAPGFNTDYVRSLDDIRNPFAEFSTTPYCDRFRPQPPKEAALLTAEEPKDMGQFSNEIEQYIMDTQITSTLPKDVPADPTKVFKFLGPEIAQLMFDSYAWKSFIALNWPNKGVNPDTKKPQRGEPDTQLPFTANKNDAMVWETYKPTFEVFQPGDITWNPTNQPWNQIPPAPKGKDCENEDHDFVITMQSKTRDVLNETGQAFAGSFGYLVDQDSSRVRYEVLFNRTEFEYIIGNGRAASLNLTPSGPKGDVNKVNFPDTRDDTIYNEGSIEIKSAWKELCLTADCNHRDAENLEAAKKKFLVRNALIYEAEGDSVYCRRAPMALVGLHIARKTYFAPQWIWITFEHKDNVPDVGQQNPTGTFYNPKLKESDNCYQLPFLSRDSIVKGCPNVDLNRLAKEFTNQPNQLTRIVPIDNAAQKMNLAFQEELKKIDSPFANYILVDTQWALNGRQQNGQVSKLNCKDNGVENDCFTMVPRFLRNSVIESFMSTYCTVNGKTEQHSNRSCMSCHGSAGADLSYIWLDAVSQRVELSE</sequence>
<accession>A0A554VFC2</accession>
<dbReference type="Proteomes" id="UP000318833">
    <property type="component" value="Unassembled WGS sequence"/>
</dbReference>
<dbReference type="OrthoDB" id="280897at2"/>
<evidence type="ECO:0000313" key="2">
    <source>
        <dbReference type="Proteomes" id="UP000318833"/>
    </source>
</evidence>
<dbReference type="CDD" id="cd20716">
    <property type="entry name" value="cyt_P460_fam"/>
    <property type="match status" value="1"/>
</dbReference>
<dbReference type="Gene3D" id="3.50.70.20">
    <property type="entry name" value="Cytochrome P460"/>
    <property type="match status" value="1"/>
</dbReference>
<comment type="caution">
    <text evidence="1">The sequence shown here is derived from an EMBL/GenBank/DDBJ whole genome shotgun (WGS) entry which is preliminary data.</text>
</comment>
<dbReference type="InterPro" id="IPR038142">
    <property type="entry name" value="Cytochrome_P460_sp"/>
</dbReference>
<proteinExistence type="predicted"/>
<name>A0A554VFC2_9FLAO</name>
<reference evidence="1 2" key="1">
    <citation type="submission" date="2019-07" db="EMBL/GenBank/DDBJ databases">
        <title>The draft genome sequence of Aquimarina algiphila M91.</title>
        <authorList>
            <person name="Meng X."/>
        </authorList>
    </citation>
    <scope>NUCLEOTIDE SEQUENCE [LARGE SCALE GENOMIC DNA]</scope>
    <source>
        <strain evidence="1 2">M91</strain>
    </source>
</reference>
<dbReference type="RefSeq" id="WP_143917842.1">
    <property type="nucleotide sequence ID" value="NZ_CANMIK010000061.1"/>
</dbReference>
<dbReference type="AlphaFoldDB" id="A0A554VFC2"/>
<organism evidence="1 2">
    <name type="scientific">Aquimarina algiphila</name>
    <dbReference type="NCBI Taxonomy" id="2047982"/>
    <lineage>
        <taxon>Bacteria</taxon>
        <taxon>Pseudomonadati</taxon>
        <taxon>Bacteroidota</taxon>
        <taxon>Flavobacteriia</taxon>
        <taxon>Flavobacteriales</taxon>
        <taxon>Flavobacteriaceae</taxon>
        <taxon>Aquimarina</taxon>
    </lineage>
</organism>
<dbReference type="EMBL" id="VLNR01000053">
    <property type="protein sequence ID" value="TSE05860.1"/>
    <property type="molecule type" value="Genomic_DNA"/>
</dbReference>
<evidence type="ECO:0000313" key="1">
    <source>
        <dbReference type="EMBL" id="TSE05860.1"/>
    </source>
</evidence>